<dbReference type="STRING" id="7370.A0A1I8MCG7"/>
<evidence type="ECO:0000259" key="4">
    <source>
        <dbReference type="SMART" id="SM00848"/>
    </source>
</evidence>
<evidence type="ECO:0000313" key="6">
    <source>
        <dbReference type="Proteomes" id="UP001652621"/>
    </source>
</evidence>
<dbReference type="AlphaFoldDB" id="A0A1I8MCG7"/>
<comment type="similarity">
    <text evidence="1">Belongs to the peptidase C1 family.</text>
</comment>
<evidence type="ECO:0000256" key="1">
    <source>
        <dbReference type="ARBA" id="ARBA00008455"/>
    </source>
</evidence>
<feature type="domain" description="Peptidase C1A papain C-terminal" evidence="3">
    <location>
        <begin position="126"/>
        <end position="343"/>
    </location>
</feature>
<dbReference type="InterPro" id="IPR038765">
    <property type="entry name" value="Papain-like_cys_pep_sf"/>
</dbReference>
<dbReference type="GO" id="GO:0008234">
    <property type="term" value="F:cysteine-type peptidase activity"/>
    <property type="evidence" value="ECO:0007669"/>
    <property type="project" value="InterPro"/>
</dbReference>
<dbReference type="SMART" id="SM00848">
    <property type="entry name" value="Inhibitor_I29"/>
    <property type="match status" value="1"/>
</dbReference>
<dbReference type="VEuPathDB" id="VectorBase:MDOMA2_011147"/>
<dbReference type="eggNOG" id="KOG1543">
    <property type="taxonomic scope" value="Eukaryota"/>
</dbReference>
<dbReference type="OrthoDB" id="10253408at2759"/>
<dbReference type="PRINTS" id="PR00705">
    <property type="entry name" value="PAPAIN"/>
</dbReference>
<reference evidence="5" key="1">
    <citation type="submission" date="2020-05" db="UniProtKB">
        <authorList>
            <consortium name="EnsemblMetazoa"/>
        </authorList>
    </citation>
    <scope>IDENTIFICATION</scope>
    <source>
        <strain evidence="5">Aabys</strain>
    </source>
</reference>
<dbReference type="InterPro" id="IPR039417">
    <property type="entry name" value="Peptidase_C1A_papain-like"/>
</dbReference>
<keyword evidence="6" id="KW-1185">Reference proteome</keyword>
<name>A0A1I8MCG7_MUSDO</name>
<sequence>MLTPKQISFLMLTTFVAAGWGLQSFPKLCNVQDFQDYLHQTGKVYNDPREYQFRESIFLAKKGVVDMGNKFAAQGSSSFNMAINPLADLTHNEVARLLGSKITYTGENITSQHTNFVTAKTQTDGLPDHFDWRELGGVTPPDFQGFDCGSCWSFATIGALEGHLFRRTGLLVPLSTQNLVDCAEDYGSMGCDGGFQEYAFEYIRDHGVSVASKYPYTQMENAQCGRNETTDKGVYIRDYARIKPGDEAKMKEVIATLGPLACSINADVVSFEQYNGGIYDDDQCNQGEVNHSVVVVGYGSENGRDYWIVKNSYSANWGENGFFRLPRNENSFCGIASECSFPIL</sequence>
<dbReference type="Gene3D" id="3.90.70.10">
    <property type="entry name" value="Cysteine proteinases"/>
    <property type="match status" value="1"/>
</dbReference>
<protein>
    <submittedName>
        <fullName evidence="7">Cathepsin L1</fullName>
    </submittedName>
</protein>
<dbReference type="PANTHER" id="PTHR12411">
    <property type="entry name" value="CYSTEINE PROTEASE FAMILY C1-RELATED"/>
    <property type="match status" value="1"/>
</dbReference>
<dbReference type="InterPro" id="IPR013128">
    <property type="entry name" value="Peptidase_C1A"/>
</dbReference>
<organism evidence="5">
    <name type="scientific">Musca domestica</name>
    <name type="common">House fly</name>
    <dbReference type="NCBI Taxonomy" id="7370"/>
    <lineage>
        <taxon>Eukaryota</taxon>
        <taxon>Metazoa</taxon>
        <taxon>Ecdysozoa</taxon>
        <taxon>Arthropoda</taxon>
        <taxon>Hexapoda</taxon>
        <taxon>Insecta</taxon>
        <taxon>Pterygota</taxon>
        <taxon>Neoptera</taxon>
        <taxon>Endopterygota</taxon>
        <taxon>Diptera</taxon>
        <taxon>Brachycera</taxon>
        <taxon>Muscomorpha</taxon>
        <taxon>Muscoidea</taxon>
        <taxon>Muscidae</taxon>
        <taxon>Musca</taxon>
    </lineage>
</organism>
<dbReference type="InterPro" id="IPR025660">
    <property type="entry name" value="Pept_his_AS"/>
</dbReference>
<dbReference type="PROSITE" id="PS00639">
    <property type="entry name" value="THIOL_PROTEASE_HIS"/>
    <property type="match status" value="1"/>
</dbReference>
<feature type="signal peptide" evidence="2">
    <location>
        <begin position="1"/>
        <end position="18"/>
    </location>
</feature>
<dbReference type="Pfam" id="PF08246">
    <property type="entry name" value="Inhibitor_I29"/>
    <property type="match status" value="1"/>
</dbReference>
<dbReference type="SMART" id="SM00645">
    <property type="entry name" value="Pept_C1"/>
    <property type="match status" value="1"/>
</dbReference>
<feature type="chain" id="PRO_5044560158" evidence="2">
    <location>
        <begin position="19"/>
        <end position="344"/>
    </location>
</feature>
<dbReference type="VEuPathDB" id="VectorBase:MDOA003484"/>
<keyword evidence="2" id="KW-0732">Signal</keyword>
<evidence type="ECO:0000313" key="5">
    <source>
        <dbReference type="EnsemblMetazoa" id="MDOA003484-PA"/>
    </source>
</evidence>
<evidence type="ECO:0000256" key="2">
    <source>
        <dbReference type="SAM" id="SignalP"/>
    </source>
</evidence>
<gene>
    <name evidence="5" type="primary">101898853</name>
    <name evidence="7" type="synonym">LOC101898853</name>
</gene>
<reference evidence="7" key="2">
    <citation type="submission" date="2025-04" db="UniProtKB">
        <authorList>
            <consortium name="RefSeq"/>
        </authorList>
    </citation>
    <scope>IDENTIFICATION</scope>
    <source>
        <strain evidence="7">Aabys</strain>
    </source>
</reference>
<dbReference type="FunFam" id="3.90.70.10:FF:000109">
    <property type="entry name" value="Cysteine protease"/>
    <property type="match status" value="1"/>
</dbReference>
<proteinExistence type="inferred from homology"/>
<dbReference type="Pfam" id="PF00112">
    <property type="entry name" value="Peptidase_C1"/>
    <property type="match status" value="1"/>
</dbReference>
<dbReference type="GeneID" id="101898853"/>
<feature type="domain" description="Cathepsin propeptide inhibitor" evidence="4">
    <location>
        <begin position="34"/>
        <end position="94"/>
    </location>
</feature>
<dbReference type="Proteomes" id="UP001652621">
    <property type="component" value="Unplaced"/>
</dbReference>
<accession>A0A1I8MCG7</accession>
<dbReference type="RefSeq" id="XP_005190177.1">
    <property type="nucleotide sequence ID" value="XM_005190120.3"/>
</dbReference>
<dbReference type="InterPro" id="IPR013201">
    <property type="entry name" value="Prot_inhib_I29"/>
</dbReference>
<evidence type="ECO:0000259" key="3">
    <source>
        <dbReference type="SMART" id="SM00645"/>
    </source>
</evidence>
<dbReference type="CDD" id="cd02248">
    <property type="entry name" value="Peptidase_C1A"/>
    <property type="match status" value="1"/>
</dbReference>
<dbReference type="GO" id="GO:0006508">
    <property type="term" value="P:proteolysis"/>
    <property type="evidence" value="ECO:0007669"/>
    <property type="project" value="InterPro"/>
</dbReference>
<dbReference type="EnsemblMetazoa" id="MDOA003484-RA">
    <property type="protein sequence ID" value="MDOA003484-PA"/>
    <property type="gene ID" value="MDOA003484"/>
</dbReference>
<dbReference type="SUPFAM" id="SSF54001">
    <property type="entry name" value="Cysteine proteinases"/>
    <property type="match status" value="1"/>
</dbReference>
<evidence type="ECO:0000313" key="7">
    <source>
        <dbReference type="RefSeq" id="XP_005190177.1"/>
    </source>
</evidence>
<dbReference type="KEGG" id="mde:101898853"/>
<dbReference type="InterPro" id="IPR000668">
    <property type="entry name" value="Peptidase_C1A_C"/>
</dbReference>